<keyword evidence="4" id="KW-1003">Cell membrane</keyword>
<feature type="transmembrane region" description="Helical" evidence="10">
    <location>
        <begin position="130"/>
        <end position="148"/>
    </location>
</feature>
<feature type="transmembrane region" description="Helical" evidence="10">
    <location>
        <begin position="361"/>
        <end position="386"/>
    </location>
</feature>
<accession>A0AAW9RTK7</accession>
<keyword evidence="3" id="KW-0050">Antiport</keyword>
<reference evidence="11 12" key="1">
    <citation type="submission" date="2024-04" db="EMBL/GenBank/DDBJ databases">
        <title>Novel genus in family Flammeovirgaceae.</title>
        <authorList>
            <person name="Nguyen T.H."/>
            <person name="Vuong T.Q."/>
            <person name="Le H."/>
            <person name="Kim S.-G."/>
        </authorList>
    </citation>
    <scope>NUCLEOTIDE SEQUENCE [LARGE SCALE GENOMIC DNA]</scope>
    <source>
        <strain evidence="11 12">JCM 23209</strain>
    </source>
</reference>
<keyword evidence="12" id="KW-1185">Reference proteome</keyword>
<feature type="transmembrane region" description="Helical" evidence="10">
    <location>
        <begin position="192"/>
        <end position="214"/>
    </location>
</feature>
<keyword evidence="6 10" id="KW-1133">Transmembrane helix</keyword>
<dbReference type="PANTHER" id="PTHR43298:SF2">
    <property type="entry name" value="FMN_FAD EXPORTER YEEO-RELATED"/>
    <property type="match status" value="1"/>
</dbReference>
<dbReference type="GO" id="GO:0005886">
    <property type="term" value="C:plasma membrane"/>
    <property type="evidence" value="ECO:0007669"/>
    <property type="project" value="UniProtKB-SubCell"/>
</dbReference>
<dbReference type="PANTHER" id="PTHR43298">
    <property type="entry name" value="MULTIDRUG RESISTANCE PROTEIN NORM-RELATED"/>
    <property type="match status" value="1"/>
</dbReference>
<dbReference type="InterPro" id="IPR002528">
    <property type="entry name" value="MATE_fam"/>
</dbReference>
<feature type="transmembrane region" description="Helical" evidence="10">
    <location>
        <begin position="424"/>
        <end position="442"/>
    </location>
</feature>
<evidence type="ECO:0000256" key="10">
    <source>
        <dbReference type="SAM" id="Phobius"/>
    </source>
</evidence>
<feature type="transmembrane region" description="Helical" evidence="10">
    <location>
        <begin position="96"/>
        <end position="118"/>
    </location>
</feature>
<protein>
    <recommendedName>
        <fullName evidence="9">Multidrug-efflux transporter</fullName>
    </recommendedName>
</protein>
<evidence type="ECO:0000256" key="8">
    <source>
        <dbReference type="ARBA" id="ARBA00023136"/>
    </source>
</evidence>
<evidence type="ECO:0000256" key="3">
    <source>
        <dbReference type="ARBA" id="ARBA00022449"/>
    </source>
</evidence>
<feature type="transmembrane region" description="Helical" evidence="10">
    <location>
        <begin position="55"/>
        <end position="75"/>
    </location>
</feature>
<dbReference type="AlphaFoldDB" id="A0AAW9RTK7"/>
<evidence type="ECO:0000313" key="11">
    <source>
        <dbReference type="EMBL" id="MEN7546385.1"/>
    </source>
</evidence>
<feature type="transmembrane region" description="Helical" evidence="10">
    <location>
        <begin position="273"/>
        <end position="298"/>
    </location>
</feature>
<evidence type="ECO:0000256" key="4">
    <source>
        <dbReference type="ARBA" id="ARBA00022475"/>
    </source>
</evidence>
<dbReference type="GO" id="GO:0042910">
    <property type="term" value="F:xenobiotic transmembrane transporter activity"/>
    <property type="evidence" value="ECO:0007669"/>
    <property type="project" value="InterPro"/>
</dbReference>
<keyword evidence="7" id="KW-0406">Ion transport</keyword>
<dbReference type="InterPro" id="IPR050222">
    <property type="entry name" value="MATE_MdtK"/>
</dbReference>
<dbReference type="EMBL" id="JBDKWZ010000001">
    <property type="protein sequence ID" value="MEN7546385.1"/>
    <property type="molecule type" value="Genomic_DNA"/>
</dbReference>
<dbReference type="InterPro" id="IPR048279">
    <property type="entry name" value="MdtK-like"/>
</dbReference>
<dbReference type="CDD" id="cd13131">
    <property type="entry name" value="MATE_NorM_like"/>
    <property type="match status" value="1"/>
</dbReference>
<dbReference type="PIRSF" id="PIRSF006603">
    <property type="entry name" value="DinF"/>
    <property type="match status" value="1"/>
</dbReference>
<dbReference type="GO" id="GO:0006811">
    <property type="term" value="P:monoatomic ion transport"/>
    <property type="evidence" value="ECO:0007669"/>
    <property type="project" value="UniProtKB-KW"/>
</dbReference>
<organism evidence="11 12">
    <name type="scientific">Rapidithrix thailandica</name>
    <dbReference type="NCBI Taxonomy" id="413964"/>
    <lineage>
        <taxon>Bacteria</taxon>
        <taxon>Pseudomonadati</taxon>
        <taxon>Bacteroidota</taxon>
        <taxon>Cytophagia</taxon>
        <taxon>Cytophagales</taxon>
        <taxon>Flammeovirgaceae</taxon>
        <taxon>Rapidithrix</taxon>
    </lineage>
</organism>
<gene>
    <name evidence="11" type="ORF">AAG747_00605</name>
</gene>
<proteinExistence type="predicted"/>
<dbReference type="RefSeq" id="WP_346819173.1">
    <property type="nucleotide sequence ID" value="NZ_JBDKWZ010000001.1"/>
</dbReference>
<feature type="transmembrane region" description="Helical" evidence="10">
    <location>
        <begin position="398"/>
        <end position="418"/>
    </location>
</feature>
<keyword evidence="8 10" id="KW-0472">Membrane</keyword>
<evidence type="ECO:0000256" key="6">
    <source>
        <dbReference type="ARBA" id="ARBA00022989"/>
    </source>
</evidence>
<evidence type="ECO:0000313" key="12">
    <source>
        <dbReference type="Proteomes" id="UP001403385"/>
    </source>
</evidence>
<dbReference type="GO" id="GO:0015297">
    <property type="term" value="F:antiporter activity"/>
    <property type="evidence" value="ECO:0007669"/>
    <property type="project" value="UniProtKB-KW"/>
</dbReference>
<dbReference type="NCBIfam" id="TIGR00797">
    <property type="entry name" value="matE"/>
    <property type="match status" value="1"/>
</dbReference>
<comment type="subcellular location">
    <subcellularLocation>
        <location evidence="1">Cell membrane</location>
        <topology evidence="1">Multi-pass membrane protein</topology>
    </subcellularLocation>
</comment>
<evidence type="ECO:0000256" key="5">
    <source>
        <dbReference type="ARBA" id="ARBA00022692"/>
    </source>
</evidence>
<evidence type="ECO:0000256" key="9">
    <source>
        <dbReference type="ARBA" id="ARBA00031636"/>
    </source>
</evidence>
<feature type="transmembrane region" description="Helical" evidence="10">
    <location>
        <begin position="319"/>
        <end position="341"/>
    </location>
</feature>
<name>A0AAW9RTK7_9BACT</name>
<evidence type="ECO:0000256" key="7">
    <source>
        <dbReference type="ARBA" id="ARBA00023065"/>
    </source>
</evidence>
<keyword evidence="5 10" id="KW-0812">Transmembrane</keyword>
<feature type="transmembrane region" description="Helical" evidence="10">
    <location>
        <begin position="160"/>
        <end position="180"/>
    </location>
</feature>
<dbReference type="Pfam" id="PF01554">
    <property type="entry name" value="MatE"/>
    <property type="match status" value="2"/>
</dbReference>
<evidence type="ECO:0000256" key="1">
    <source>
        <dbReference type="ARBA" id="ARBA00004651"/>
    </source>
</evidence>
<sequence>MSIKEYIPHYKKNLSLSLPVMLALAGQMSVGIVDNIMVGHIGTTPLAAASFANGVFVNMLVFGMGFAYGLTPLVGQAYSKRNVTEIGGLFKNGLTAYLSLGLLLTFVALALSLVMQFMGQKVDVLHQATPYYHIISYSLVPLMLFFACKQFAEGIESTKPTMVFTLLSNLINVGLNYVLIFGKFGVEPMGLVGAGIATLVARVFMAVSLLIYLLQSKTFAPYQQAFKNSKINIGQVKELSRIGLPIAFQTTLETGAFNMGTIMMGWIGKVELAAHQITLSLASLTYMIANGISTAATVRVSNQYGKREFTTLRKAAHSVFHMSAVFMIVSAILLVFTRHYLPPIFVQADPEIQDPLLVTAMASKLIIVAALFQLFDGIQVVGLGALRGLTDVKIPSMIALLSYWVISLPVAYVLAFVFDLKETGIWIGFLVGLTMAAILLVLRFEIVSKKLEQQNTQTSDVLVSG</sequence>
<keyword evidence="2" id="KW-0813">Transport</keyword>
<comment type="caution">
    <text evidence="11">The sequence shown here is derived from an EMBL/GenBank/DDBJ whole genome shotgun (WGS) entry which is preliminary data.</text>
</comment>
<feature type="transmembrane region" description="Helical" evidence="10">
    <location>
        <begin position="246"/>
        <end position="267"/>
    </location>
</feature>
<dbReference type="Proteomes" id="UP001403385">
    <property type="component" value="Unassembled WGS sequence"/>
</dbReference>
<evidence type="ECO:0000256" key="2">
    <source>
        <dbReference type="ARBA" id="ARBA00022448"/>
    </source>
</evidence>